<dbReference type="GO" id="GO:0003824">
    <property type="term" value="F:catalytic activity"/>
    <property type="evidence" value="ECO:0007669"/>
    <property type="project" value="InterPro"/>
</dbReference>
<name>A0A2M6XSX2_9BACT</name>
<gene>
    <name evidence="4" type="ORF">COT27_01560</name>
</gene>
<dbReference type="GO" id="GO:0046872">
    <property type="term" value="F:metal ion binding"/>
    <property type="evidence" value="ECO:0007669"/>
    <property type="project" value="UniProtKB-KW"/>
</dbReference>
<dbReference type="InterPro" id="IPR040086">
    <property type="entry name" value="MJ0683-like"/>
</dbReference>
<dbReference type="PANTHER" id="PTHR43432:SF3">
    <property type="entry name" value="SLR0285 PROTEIN"/>
    <property type="match status" value="1"/>
</dbReference>
<dbReference type="EMBL" id="PEXX01000030">
    <property type="protein sequence ID" value="PIU10745.1"/>
    <property type="molecule type" value="Genomic_DNA"/>
</dbReference>
<dbReference type="Gene3D" id="3.80.30.30">
    <property type="match status" value="1"/>
</dbReference>
<evidence type="ECO:0008006" key="6">
    <source>
        <dbReference type="Google" id="ProtNLM"/>
    </source>
</evidence>
<protein>
    <recommendedName>
        <fullName evidence="6">Radical SAM core domain-containing protein</fullName>
    </recommendedName>
</protein>
<dbReference type="InterPro" id="IPR007197">
    <property type="entry name" value="rSAM"/>
</dbReference>
<organism evidence="4 5">
    <name type="scientific">Candidatus Kuenenbacteria bacterium CG08_land_8_20_14_0_20_37_23</name>
    <dbReference type="NCBI Taxonomy" id="1974617"/>
    <lineage>
        <taxon>Bacteria</taxon>
        <taxon>Candidatus Kueneniibacteriota</taxon>
    </lineage>
</organism>
<evidence type="ECO:0000313" key="5">
    <source>
        <dbReference type="Proteomes" id="UP000230586"/>
    </source>
</evidence>
<dbReference type="PANTHER" id="PTHR43432">
    <property type="entry name" value="SLR0285 PROTEIN"/>
    <property type="match status" value="1"/>
</dbReference>
<evidence type="ECO:0000256" key="3">
    <source>
        <dbReference type="ARBA" id="ARBA00023014"/>
    </source>
</evidence>
<evidence type="ECO:0000256" key="1">
    <source>
        <dbReference type="ARBA" id="ARBA00022723"/>
    </source>
</evidence>
<evidence type="ECO:0000256" key="2">
    <source>
        <dbReference type="ARBA" id="ARBA00023004"/>
    </source>
</evidence>
<dbReference type="AlphaFoldDB" id="A0A2M6XSX2"/>
<comment type="caution">
    <text evidence="4">The sequence shown here is derived from an EMBL/GenBank/DDBJ whole genome shotgun (WGS) entry which is preliminary data.</text>
</comment>
<sequence>MCKNNNVKLIKPMYPCQNVPVVVFKNRCPKPCLYCDLYQRDFPREQVIAVSPDKVLNKLEGFKGAYFSAVSDCFLPSNRDLTHYLIENIWKIRKDFVPLIVTKQVIPKKTVTLFIKNKHRIVVQISIPSLNNKLISILEPGAASIKERLKIIKQFTGNGVPVIAVVMPWFDIYGKNETVENLPKKLSKAGVLRCIIGTGILPDLQRQKMINSQNELILEAVEKMTDKKRVTTKIGYTLPLRKRILVFKKLIKAFNKYGIKAKICTADNPDLINKTNLPLCTKFKHPNFGVI</sequence>
<accession>A0A2M6XSX2</accession>
<keyword evidence="2" id="KW-0408">Iron</keyword>
<evidence type="ECO:0000313" key="4">
    <source>
        <dbReference type="EMBL" id="PIU10745.1"/>
    </source>
</evidence>
<dbReference type="SUPFAM" id="SSF102114">
    <property type="entry name" value="Radical SAM enzymes"/>
    <property type="match status" value="1"/>
</dbReference>
<dbReference type="InterPro" id="IPR058240">
    <property type="entry name" value="rSAM_sf"/>
</dbReference>
<dbReference type="GO" id="GO:0051536">
    <property type="term" value="F:iron-sulfur cluster binding"/>
    <property type="evidence" value="ECO:0007669"/>
    <property type="project" value="UniProtKB-KW"/>
</dbReference>
<reference evidence="5" key="1">
    <citation type="submission" date="2017-09" db="EMBL/GenBank/DDBJ databases">
        <title>Depth-based differentiation of microbial function through sediment-hosted aquifers and enrichment of novel symbionts in the deep terrestrial subsurface.</title>
        <authorList>
            <person name="Probst A.J."/>
            <person name="Ladd B."/>
            <person name="Jarett J.K."/>
            <person name="Geller-Mcgrath D.E."/>
            <person name="Sieber C.M.K."/>
            <person name="Emerson J.B."/>
            <person name="Anantharaman K."/>
            <person name="Thomas B.C."/>
            <person name="Malmstrom R."/>
            <person name="Stieglmeier M."/>
            <person name="Klingl A."/>
            <person name="Woyke T."/>
            <person name="Ryan C.M."/>
            <person name="Banfield J.F."/>
        </authorList>
    </citation>
    <scope>NUCLEOTIDE SEQUENCE [LARGE SCALE GENOMIC DNA]</scope>
</reference>
<proteinExistence type="predicted"/>
<keyword evidence="1" id="KW-0479">Metal-binding</keyword>
<dbReference type="Proteomes" id="UP000230586">
    <property type="component" value="Unassembled WGS sequence"/>
</dbReference>
<keyword evidence="3" id="KW-0411">Iron-sulfur</keyword>
<dbReference type="SFLD" id="SFLDS00029">
    <property type="entry name" value="Radical_SAM"/>
    <property type="match status" value="1"/>
</dbReference>